<dbReference type="Proteomes" id="UP000295221">
    <property type="component" value="Unassembled WGS sequence"/>
</dbReference>
<dbReference type="HAMAP" id="MF_00148">
    <property type="entry name" value="UDG"/>
    <property type="match status" value="1"/>
</dbReference>
<proteinExistence type="inferred from homology"/>
<evidence type="ECO:0000256" key="2">
    <source>
        <dbReference type="ARBA" id="ARBA00002631"/>
    </source>
</evidence>
<name>A0A4V2RWJ3_9BACT</name>
<keyword evidence="8 10" id="KW-0378">Hydrolase</keyword>
<dbReference type="NCBIfam" id="NF003589">
    <property type="entry name" value="PRK05254.1-2"/>
    <property type="match status" value="1"/>
</dbReference>
<dbReference type="RefSeq" id="WP_132433365.1">
    <property type="nucleotide sequence ID" value="NZ_SLWK01000004.1"/>
</dbReference>
<evidence type="ECO:0000256" key="3">
    <source>
        <dbReference type="ARBA" id="ARBA00008184"/>
    </source>
</evidence>
<evidence type="ECO:0000256" key="5">
    <source>
        <dbReference type="ARBA" id="ARBA00018429"/>
    </source>
</evidence>
<evidence type="ECO:0000256" key="10">
    <source>
        <dbReference type="HAMAP-Rule" id="MF_00148"/>
    </source>
</evidence>
<dbReference type="NCBIfam" id="NF003591">
    <property type="entry name" value="PRK05254.1-4"/>
    <property type="match status" value="1"/>
</dbReference>
<dbReference type="OrthoDB" id="9804372at2"/>
<dbReference type="NCBIfam" id="NF003588">
    <property type="entry name" value="PRK05254.1-1"/>
    <property type="match status" value="1"/>
</dbReference>
<evidence type="ECO:0000256" key="1">
    <source>
        <dbReference type="ARBA" id="ARBA00001400"/>
    </source>
</evidence>
<keyword evidence="9 10" id="KW-0234">DNA repair</keyword>
<keyword evidence="15" id="KW-1185">Reference proteome</keyword>
<evidence type="ECO:0000256" key="8">
    <source>
        <dbReference type="ARBA" id="ARBA00022801"/>
    </source>
</evidence>
<comment type="caution">
    <text evidence="14">The sequence shown here is derived from an EMBL/GenBank/DDBJ whole genome shotgun (WGS) entry which is preliminary data.</text>
</comment>
<dbReference type="InterPro" id="IPR005122">
    <property type="entry name" value="Uracil-DNA_glycosylase-like"/>
</dbReference>
<dbReference type="SMART" id="SM00986">
    <property type="entry name" value="UDG"/>
    <property type="match status" value="1"/>
</dbReference>
<comment type="subcellular location">
    <subcellularLocation>
        <location evidence="10">Cytoplasm</location>
    </subcellularLocation>
</comment>
<comment type="function">
    <text evidence="2 10 12">Excises uracil residues from the DNA which can arise as a result of misincorporation of dUMP residues by DNA polymerase or due to deamination of cytosine.</text>
</comment>
<dbReference type="PANTHER" id="PTHR11264:SF0">
    <property type="entry name" value="URACIL-DNA GLYCOSYLASE"/>
    <property type="match status" value="1"/>
</dbReference>
<accession>A0A4V2RWJ3</accession>
<dbReference type="EC" id="3.2.2.27" evidence="4 10"/>
<dbReference type="CDD" id="cd10027">
    <property type="entry name" value="UDG-F1-like"/>
    <property type="match status" value="1"/>
</dbReference>
<dbReference type="GO" id="GO:0005737">
    <property type="term" value="C:cytoplasm"/>
    <property type="evidence" value="ECO:0007669"/>
    <property type="project" value="UniProtKB-SubCell"/>
</dbReference>
<evidence type="ECO:0000313" key="14">
    <source>
        <dbReference type="EMBL" id="TCO08778.1"/>
    </source>
</evidence>
<dbReference type="EMBL" id="SLWK01000004">
    <property type="protein sequence ID" value="TCO08778.1"/>
    <property type="molecule type" value="Genomic_DNA"/>
</dbReference>
<evidence type="ECO:0000256" key="4">
    <source>
        <dbReference type="ARBA" id="ARBA00012030"/>
    </source>
</evidence>
<organism evidence="14 15">
    <name type="scientific">Natronoflexus pectinivorans</name>
    <dbReference type="NCBI Taxonomy" id="682526"/>
    <lineage>
        <taxon>Bacteria</taxon>
        <taxon>Pseudomonadati</taxon>
        <taxon>Bacteroidota</taxon>
        <taxon>Bacteroidia</taxon>
        <taxon>Marinilabiliales</taxon>
        <taxon>Marinilabiliaceae</taxon>
        <taxon>Natronoflexus</taxon>
    </lineage>
</organism>
<dbReference type="InterPro" id="IPR036895">
    <property type="entry name" value="Uracil-DNA_glycosylase-like_sf"/>
</dbReference>
<dbReference type="SMART" id="SM00987">
    <property type="entry name" value="UreE_C"/>
    <property type="match status" value="1"/>
</dbReference>
<dbReference type="PROSITE" id="PS00130">
    <property type="entry name" value="U_DNA_GLYCOSYLASE"/>
    <property type="match status" value="1"/>
</dbReference>
<comment type="similarity">
    <text evidence="3 10 12">Belongs to the uracil-DNA glycosylase (UDG) superfamily. UNG family.</text>
</comment>
<sequence>MPNLEPVIEESWKNALSKEFDAPYFLELKKFLLEEKQSQTIFPPGNLIFNAFNHTPLGKIKVVLLGQDPYHGAGQAHGLCFSVPDGVRQPPSLKNIFKEIQEDIGTPPPHSGDLTRWAKQGILLLNATLTVRASTAGSHQGKGWEQFTDAAIKAVSNECQNVVFLLWGRYAQNKASLIDSSKHLILKAAHPSPFSAYNGFLGCKHFSKTNEWLQNHGKEAIVW</sequence>
<dbReference type="GO" id="GO:0097510">
    <property type="term" value="P:base-excision repair, AP site formation via deaminated base removal"/>
    <property type="evidence" value="ECO:0007669"/>
    <property type="project" value="TreeGrafter"/>
</dbReference>
<gene>
    <name evidence="10" type="primary">ung</name>
    <name evidence="14" type="ORF">EV194_10489</name>
</gene>
<evidence type="ECO:0000256" key="7">
    <source>
        <dbReference type="ARBA" id="ARBA00022763"/>
    </source>
</evidence>
<reference evidence="14 15" key="1">
    <citation type="submission" date="2019-03" db="EMBL/GenBank/DDBJ databases">
        <title>Genomic Encyclopedia of Type Strains, Phase IV (KMG-IV): sequencing the most valuable type-strain genomes for metagenomic binning, comparative biology and taxonomic classification.</title>
        <authorList>
            <person name="Goeker M."/>
        </authorList>
    </citation>
    <scope>NUCLEOTIDE SEQUENCE [LARGE SCALE GENOMIC DNA]</scope>
    <source>
        <strain evidence="14 15">DSM 24179</strain>
    </source>
</reference>
<dbReference type="Gene3D" id="3.40.470.10">
    <property type="entry name" value="Uracil-DNA glycosylase-like domain"/>
    <property type="match status" value="1"/>
</dbReference>
<evidence type="ECO:0000256" key="6">
    <source>
        <dbReference type="ARBA" id="ARBA00022490"/>
    </source>
</evidence>
<evidence type="ECO:0000259" key="13">
    <source>
        <dbReference type="SMART" id="SM00986"/>
    </source>
</evidence>
<dbReference type="NCBIfam" id="NF003592">
    <property type="entry name" value="PRK05254.1-5"/>
    <property type="match status" value="1"/>
</dbReference>
<evidence type="ECO:0000313" key="15">
    <source>
        <dbReference type="Proteomes" id="UP000295221"/>
    </source>
</evidence>
<evidence type="ECO:0000256" key="11">
    <source>
        <dbReference type="PROSITE-ProRule" id="PRU10072"/>
    </source>
</evidence>
<evidence type="ECO:0000256" key="12">
    <source>
        <dbReference type="RuleBase" id="RU003780"/>
    </source>
</evidence>
<keyword evidence="7 10" id="KW-0227">DNA damage</keyword>
<dbReference type="InterPro" id="IPR018085">
    <property type="entry name" value="Ura-DNA_Glyclase_AS"/>
</dbReference>
<dbReference type="GO" id="GO:0004844">
    <property type="term" value="F:uracil DNA N-glycosylase activity"/>
    <property type="evidence" value="ECO:0007669"/>
    <property type="project" value="UniProtKB-UniRule"/>
</dbReference>
<dbReference type="Pfam" id="PF03167">
    <property type="entry name" value="UDG"/>
    <property type="match status" value="1"/>
</dbReference>
<protein>
    <recommendedName>
        <fullName evidence="5 10">Uracil-DNA glycosylase</fullName>
        <shortName evidence="10">UDG</shortName>
        <ecNumber evidence="4 10">3.2.2.27</ecNumber>
    </recommendedName>
</protein>
<comment type="catalytic activity">
    <reaction evidence="1 10 12">
        <text>Hydrolyzes single-stranded DNA or mismatched double-stranded DNA and polynucleotides, releasing free uracil.</text>
        <dbReference type="EC" id="3.2.2.27"/>
    </reaction>
</comment>
<feature type="domain" description="Uracil-DNA glycosylase-like" evidence="13">
    <location>
        <begin position="53"/>
        <end position="213"/>
    </location>
</feature>
<dbReference type="PANTHER" id="PTHR11264">
    <property type="entry name" value="URACIL-DNA GLYCOSYLASE"/>
    <property type="match status" value="1"/>
</dbReference>
<dbReference type="AlphaFoldDB" id="A0A4V2RWJ3"/>
<evidence type="ECO:0000256" key="9">
    <source>
        <dbReference type="ARBA" id="ARBA00023204"/>
    </source>
</evidence>
<dbReference type="FunFam" id="3.40.470.10:FF:000001">
    <property type="entry name" value="Uracil-DNA glycosylase"/>
    <property type="match status" value="1"/>
</dbReference>
<keyword evidence="6 10" id="KW-0963">Cytoplasm</keyword>
<dbReference type="NCBIfam" id="TIGR00628">
    <property type="entry name" value="ung"/>
    <property type="match status" value="1"/>
</dbReference>
<feature type="active site" description="Proton acceptor" evidence="10 11">
    <location>
        <position position="68"/>
    </location>
</feature>
<dbReference type="SUPFAM" id="SSF52141">
    <property type="entry name" value="Uracil-DNA glycosylase-like"/>
    <property type="match status" value="1"/>
</dbReference>
<dbReference type="InterPro" id="IPR002043">
    <property type="entry name" value="UDG_fam1"/>
</dbReference>